<sequence length="517" mass="56492">MPSQYQDSVAEEFEEKVKRPKSSAGSQVSGQDSRPQTPVSESSGRVSILRASPKLVRSGSKIFDKLRCLEERRKSLDQTDSPFPVQSWLPLRKTRSFDQPGADGLGAGLESSTEELRDDLRDGVRSEIGGYTLRYPSLRYKTSSLDDRGAFSGRISDIETRFSQELSRIKRTVSQQQLIRSSQDLTCKSQTSLSGQPALDSAPTQVLKDSKPPEIQEQKPATITVTAQKPLARSYGTANQISQDKEPRGVISQTTSVPEKSSNGSVIHHEVVKQTDTRLMSQAPPKVNIIAPKPVLAHVQTPKQDFTDSKHGRVPDRGSEPPPPSTHAPPALEIAHRGIGREKGTLSVDRRGDTRYLPWAAPPEPTKRSQAPQGKGGGQTKKHSDSHTSGKSSKTSKSKGKSRRHRVMSPELESSDDSYVSAEEDPREPPVFEIPLQSALVNAGSEVLLKCIISANPAAEVVWRKDRAVLVNSVTHQIRAEGERHSLLIRWALPSDSGIYTVTARNEVGEASSCGAL</sequence>
<dbReference type="PANTHER" id="PTHR47633">
    <property type="entry name" value="IMMUNOGLOBULIN"/>
    <property type="match status" value="1"/>
</dbReference>
<dbReference type="Gene3D" id="2.60.40.10">
    <property type="entry name" value="Immunoglobulins"/>
    <property type="match status" value="1"/>
</dbReference>
<dbReference type="PANTHER" id="PTHR47633:SF3">
    <property type="entry name" value="STRIATED MUSCLE PREFERENTIALLY EXPRESSED PROTEIN KINASE"/>
    <property type="match status" value="1"/>
</dbReference>
<dbReference type="SMART" id="SM00408">
    <property type="entry name" value="IGc2"/>
    <property type="match status" value="1"/>
</dbReference>
<dbReference type="Proteomes" id="UP001162483">
    <property type="component" value="Unassembled WGS sequence"/>
</dbReference>
<proteinExistence type="predicted"/>
<accession>A0ABN9DPH7</accession>
<dbReference type="SUPFAM" id="SSF48726">
    <property type="entry name" value="Immunoglobulin"/>
    <property type="match status" value="1"/>
</dbReference>
<dbReference type="InterPro" id="IPR007110">
    <property type="entry name" value="Ig-like_dom"/>
</dbReference>
<feature type="compositionally biased region" description="Basic and acidic residues" evidence="2">
    <location>
        <begin position="305"/>
        <end position="319"/>
    </location>
</feature>
<evidence type="ECO:0000256" key="1">
    <source>
        <dbReference type="ARBA" id="ARBA00023157"/>
    </source>
</evidence>
<feature type="compositionally biased region" description="Polar residues" evidence="2">
    <location>
        <begin position="23"/>
        <end position="45"/>
    </location>
</feature>
<dbReference type="InterPro" id="IPR013783">
    <property type="entry name" value="Ig-like_fold"/>
</dbReference>
<protein>
    <recommendedName>
        <fullName evidence="3">Ig-like domain-containing protein</fullName>
    </recommendedName>
</protein>
<feature type="compositionally biased region" description="Polar residues" evidence="2">
    <location>
        <begin position="180"/>
        <end position="195"/>
    </location>
</feature>
<feature type="compositionally biased region" description="Basic and acidic residues" evidence="2">
    <location>
        <begin position="334"/>
        <end position="354"/>
    </location>
</feature>
<organism evidence="4 5">
    <name type="scientific">Staurois parvus</name>
    <dbReference type="NCBI Taxonomy" id="386267"/>
    <lineage>
        <taxon>Eukaryota</taxon>
        <taxon>Metazoa</taxon>
        <taxon>Chordata</taxon>
        <taxon>Craniata</taxon>
        <taxon>Vertebrata</taxon>
        <taxon>Euteleostomi</taxon>
        <taxon>Amphibia</taxon>
        <taxon>Batrachia</taxon>
        <taxon>Anura</taxon>
        <taxon>Neobatrachia</taxon>
        <taxon>Ranoidea</taxon>
        <taxon>Ranidae</taxon>
        <taxon>Staurois</taxon>
    </lineage>
</organism>
<dbReference type="PROSITE" id="PS50835">
    <property type="entry name" value="IG_LIKE"/>
    <property type="match status" value="1"/>
</dbReference>
<dbReference type="Pfam" id="PF07679">
    <property type="entry name" value="I-set"/>
    <property type="match status" value="1"/>
</dbReference>
<evidence type="ECO:0000259" key="3">
    <source>
        <dbReference type="PROSITE" id="PS50835"/>
    </source>
</evidence>
<evidence type="ECO:0000256" key="2">
    <source>
        <dbReference type="SAM" id="MobiDB-lite"/>
    </source>
</evidence>
<reference evidence="4" key="1">
    <citation type="submission" date="2023-05" db="EMBL/GenBank/DDBJ databases">
        <authorList>
            <person name="Stuckert A."/>
        </authorList>
    </citation>
    <scope>NUCLEOTIDE SEQUENCE</scope>
</reference>
<evidence type="ECO:0000313" key="4">
    <source>
        <dbReference type="EMBL" id="CAI9573381.1"/>
    </source>
</evidence>
<feature type="non-terminal residue" evidence="4">
    <location>
        <position position="517"/>
    </location>
</feature>
<feature type="compositionally biased region" description="Polar residues" evidence="2">
    <location>
        <begin position="251"/>
        <end position="264"/>
    </location>
</feature>
<gene>
    <name evidence="4" type="ORF">SPARVUS_LOCUS7679673</name>
</gene>
<feature type="domain" description="Ig-like" evidence="3">
    <location>
        <begin position="429"/>
        <end position="517"/>
    </location>
</feature>
<feature type="region of interest" description="Disordered" evidence="2">
    <location>
        <begin position="96"/>
        <end position="116"/>
    </location>
</feature>
<feature type="compositionally biased region" description="Basic residues" evidence="2">
    <location>
        <begin position="394"/>
        <end position="407"/>
    </location>
</feature>
<dbReference type="InterPro" id="IPR003598">
    <property type="entry name" value="Ig_sub2"/>
</dbReference>
<dbReference type="EMBL" id="CATNWA010014561">
    <property type="protein sequence ID" value="CAI9573381.1"/>
    <property type="molecule type" value="Genomic_DNA"/>
</dbReference>
<name>A0ABN9DPH7_9NEOB</name>
<keyword evidence="5" id="KW-1185">Reference proteome</keyword>
<feature type="region of interest" description="Disordered" evidence="2">
    <location>
        <begin position="180"/>
        <end position="264"/>
    </location>
</feature>
<dbReference type="InterPro" id="IPR036179">
    <property type="entry name" value="Ig-like_dom_sf"/>
</dbReference>
<keyword evidence="1" id="KW-1015">Disulfide bond</keyword>
<evidence type="ECO:0000313" key="5">
    <source>
        <dbReference type="Proteomes" id="UP001162483"/>
    </source>
</evidence>
<comment type="caution">
    <text evidence="4">The sequence shown here is derived from an EMBL/GenBank/DDBJ whole genome shotgun (WGS) entry which is preliminary data.</text>
</comment>
<feature type="region of interest" description="Disordered" evidence="2">
    <location>
        <begin position="293"/>
        <end position="426"/>
    </location>
</feature>
<feature type="region of interest" description="Disordered" evidence="2">
    <location>
        <begin position="1"/>
        <end position="52"/>
    </location>
</feature>
<dbReference type="InterPro" id="IPR013098">
    <property type="entry name" value="Ig_I-set"/>
</dbReference>
<feature type="compositionally biased region" description="Basic and acidic residues" evidence="2">
    <location>
        <begin position="208"/>
        <end position="217"/>
    </location>
</feature>